<keyword evidence="2" id="KW-1185">Reference proteome</keyword>
<dbReference type="RefSeq" id="WP_077806359.1">
    <property type="nucleotide sequence ID" value="NZ_BJXS01000009.1"/>
</dbReference>
<dbReference type="KEGG" id="nch:A0U93_04870"/>
<evidence type="ECO:0000313" key="1">
    <source>
        <dbReference type="EMBL" id="AQS87379.1"/>
    </source>
</evidence>
<dbReference type="AlphaFoldDB" id="A0A1U9KNQ5"/>
<accession>A0A1U9KNQ5</accession>
<gene>
    <name evidence="1" type="ORF">A0U93_04870</name>
</gene>
<dbReference type="STRING" id="320497.A0U93_04870"/>
<organism evidence="1 2">
    <name type="scientific">Neoasaia chiangmaiensis</name>
    <dbReference type="NCBI Taxonomy" id="320497"/>
    <lineage>
        <taxon>Bacteria</taxon>
        <taxon>Pseudomonadati</taxon>
        <taxon>Pseudomonadota</taxon>
        <taxon>Alphaproteobacteria</taxon>
        <taxon>Acetobacterales</taxon>
        <taxon>Acetobacteraceae</taxon>
        <taxon>Neoasaia</taxon>
    </lineage>
</organism>
<sequence>MLASCPRAIIRMSVIALIGGHALAADNEARKSASAFGHSVDITHPADGGHTVVVNGTPLFSDRSDAELSVLGIYTANSHPYAVIKQRYAGNACPVKYRVISLVPTPKQTRTFGTCRDHAHISTLGETLKVTLPASSGQKTYSIHNTQITP</sequence>
<name>A0A1U9KNQ5_9PROT</name>
<proteinExistence type="predicted"/>
<protein>
    <submittedName>
        <fullName evidence="1">Uncharacterized protein</fullName>
    </submittedName>
</protein>
<evidence type="ECO:0000313" key="2">
    <source>
        <dbReference type="Proteomes" id="UP000188604"/>
    </source>
</evidence>
<reference evidence="1 2" key="1">
    <citation type="submission" date="2016-03" db="EMBL/GenBank/DDBJ databases">
        <title>Acetic acid bacteria sequencing.</title>
        <authorList>
            <person name="Brandt J."/>
            <person name="Jakob F."/>
            <person name="Vogel R.F."/>
        </authorList>
    </citation>
    <scope>NUCLEOTIDE SEQUENCE [LARGE SCALE GENOMIC DNA]</scope>
    <source>
        <strain evidence="1 2">NBRC 101099</strain>
    </source>
</reference>
<dbReference type="Proteomes" id="UP000188604">
    <property type="component" value="Chromosome"/>
</dbReference>
<dbReference type="EMBL" id="CP014691">
    <property type="protein sequence ID" value="AQS87379.1"/>
    <property type="molecule type" value="Genomic_DNA"/>
</dbReference>